<gene>
    <name evidence="7" type="primary">nadE</name>
    <name evidence="12" type="ORF">Nkreftii_000914</name>
</gene>
<dbReference type="SUPFAM" id="SSF52402">
    <property type="entry name" value="Adenine nucleotide alpha hydrolases-like"/>
    <property type="match status" value="1"/>
</dbReference>
<keyword evidence="6 7" id="KW-0520">NAD</keyword>
<dbReference type="SUPFAM" id="SSF56317">
    <property type="entry name" value="Carbon-nitrogen hydrolase"/>
    <property type="match status" value="1"/>
</dbReference>
<dbReference type="GO" id="GO:0004359">
    <property type="term" value="F:glutaminase activity"/>
    <property type="evidence" value="ECO:0007669"/>
    <property type="project" value="InterPro"/>
</dbReference>
<dbReference type="Gene3D" id="3.40.50.620">
    <property type="entry name" value="HUPs"/>
    <property type="match status" value="1"/>
</dbReference>
<name>A0A7S8FC18_9BACT</name>
<dbReference type="InterPro" id="IPR003010">
    <property type="entry name" value="C-N_Hydrolase"/>
</dbReference>
<dbReference type="UniPathway" id="UPA00253">
    <property type="reaction ID" value="UER00334"/>
</dbReference>
<accession>A0A7S8FC18</accession>
<comment type="similarity">
    <text evidence="2 7 8">In the C-terminal section; belongs to the NAD synthetase family.</text>
</comment>
<feature type="active site" description="Proton acceptor; for glutaminase activity" evidence="7">
    <location>
        <position position="44"/>
    </location>
</feature>
<dbReference type="GO" id="GO:0008795">
    <property type="term" value="F:NAD+ synthase activity"/>
    <property type="evidence" value="ECO:0007669"/>
    <property type="project" value="UniProtKB-UniRule"/>
</dbReference>
<comment type="function">
    <text evidence="7">Catalyzes the ATP-dependent amidation of deamido-NAD to form NAD. Uses L-glutamine as a nitrogen source.</text>
</comment>
<comment type="pathway">
    <text evidence="1 7 8">Cofactor biosynthesis; NAD(+) biosynthesis; NAD(+) from deamido-NAD(+) (L-Gln route): step 1/1.</text>
</comment>
<dbReference type="InterPro" id="IPR022310">
    <property type="entry name" value="NAD/GMP_synthase"/>
</dbReference>
<feature type="binding site" evidence="7">
    <location>
        <begin position="336"/>
        <end position="343"/>
    </location>
    <ligand>
        <name>ATP</name>
        <dbReference type="ChEBI" id="CHEBI:30616"/>
    </ligand>
</feature>
<keyword evidence="3 7" id="KW-0436">Ligase</keyword>
<feature type="binding site" evidence="7">
    <location>
        <position position="560"/>
    </location>
    <ligand>
        <name>deamido-NAD(+)</name>
        <dbReference type="ChEBI" id="CHEBI:58437"/>
        <note>ligand shared between two neighboring subunits</note>
    </ligand>
</feature>
<evidence type="ECO:0000256" key="8">
    <source>
        <dbReference type="PIRNR" id="PIRNR006630"/>
    </source>
</evidence>
<dbReference type="PANTHER" id="PTHR23090">
    <property type="entry name" value="NH 3 /GLUTAMINE-DEPENDENT NAD + SYNTHETASE"/>
    <property type="match status" value="1"/>
</dbReference>
<dbReference type="GO" id="GO:0009435">
    <property type="term" value="P:NAD+ biosynthetic process"/>
    <property type="evidence" value="ECO:0007669"/>
    <property type="project" value="UniProtKB-UniRule"/>
</dbReference>
<feature type="binding site" evidence="7">
    <location>
        <position position="419"/>
    </location>
    <ligand>
        <name>deamido-NAD(+)</name>
        <dbReference type="ChEBI" id="CHEBI:58437"/>
        <note>ligand shared between two neighboring subunits</note>
    </ligand>
</feature>
<evidence type="ECO:0000256" key="2">
    <source>
        <dbReference type="ARBA" id="ARBA00007145"/>
    </source>
</evidence>
<dbReference type="HAMAP" id="MF_02090">
    <property type="entry name" value="NadE_glutamine_dep"/>
    <property type="match status" value="1"/>
</dbReference>
<evidence type="ECO:0000313" key="13">
    <source>
        <dbReference type="Proteomes" id="UP000593737"/>
    </source>
</evidence>
<dbReference type="Pfam" id="PF02540">
    <property type="entry name" value="NAD_synthase"/>
    <property type="match status" value="1"/>
</dbReference>
<dbReference type="InterPro" id="IPR036526">
    <property type="entry name" value="C-N_Hydrolase_sf"/>
</dbReference>
<evidence type="ECO:0000256" key="7">
    <source>
        <dbReference type="HAMAP-Rule" id="MF_02090"/>
    </source>
</evidence>
<dbReference type="PROSITE" id="PS50263">
    <property type="entry name" value="CN_HYDROLASE"/>
    <property type="match status" value="1"/>
</dbReference>
<comment type="catalytic activity">
    <reaction evidence="7 8">
        <text>deamido-NAD(+) + L-glutamine + ATP + H2O = L-glutamate + AMP + diphosphate + NAD(+) + H(+)</text>
        <dbReference type="Rhea" id="RHEA:24384"/>
        <dbReference type="ChEBI" id="CHEBI:15377"/>
        <dbReference type="ChEBI" id="CHEBI:15378"/>
        <dbReference type="ChEBI" id="CHEBI:29985"/>
        <dbReference type="ChEBI" id="CHEBI:30616"/>
        <dbReference type="ChEBI" id="CHEBI:33019"/>
        <dbReference type="ChEBI" id="CHEBI:57540"/>
        <dbReference type="ChEBI" id="CHEBI:58359"/>
        <dbReference type="ChEBI" id="CHEBI:58437"/>
        <dbReference type="ChEBI" id="CHEBI:456215"/>
        <dbReference type="EC" id="6.3.5.1"/>
    </reaction>
</comment>
<evidence type="ECO:0000256" key="1">
    <source>
        <dbReference type="ARBA" id="ARBA00005188"/>
    </source>
</evidence>
<evidence type="ECO:0000313" key="12">
    <source>
        <dbReference type="EMBL" id="QPD03140.1"/>
    </source>
</evidence>
<feature type="binding site" evidence="7">
    <location>
        <position position="448"/>
    </location>
    <ligand>
        <name>deamido-NAD(+)</name>
        <dbReference type="ChEBI" id="CHEBI:58437"/>
        <note>ligand shared between two neighboring subunits</note>
    </ligand>
</feature>
<evidence type="ECO:0000256" key="9">
    <source>
        <dbReference type="RuleBase" id="RU003811"/>
    </source>
</evidence>
<dbReference type="Proteomes" id="UP000593737">
    <property type="component" value="Chromosome"/>
</dbReference>
<dbReference type="PIRSF" id="PIRSF006630">
    <property type="entry name" value="NADS_GAT"/>
    <property type="match status" value="1"/>
</dbReference>
<keyword evidence="5 7" id="KW-0067">ATP-binding</keyword>
<evidence type="ECO:0000256" key="5">
    <source>
        <dbReference type="ARBA" id="ARBA00022840"/>
    </source>
</evidence>
<dbReference type="EC" id="6.3.5.1" evidence="7 8"/>
<dbReference type="NCBIfam" id="TIGR00552">
    <property type="entry name" value="nadE"/>
    <property type="match status" value="1"/>
</dbReference>
<dbReference type="GO" id="GO:0003952">
    <property type="term" value="F:NAD+ synthase (glutamine-hydrolyzing) activity"/>
    <property type="evidence" value="ECO:0007669"/>
    <property type="project" value="UniProtKB-UniRule"/>
</dbReference>
<proteinExistence type="inferred from homology"/>
<feature type="binding site" evidence="7">
    <location>
        <position position="188"/>
    </location>
    <ligand>
        <name>L-glutamine</name>
        <dbReference type="ChEBI" id="CHEBI:58359"/>
    </ligand>
</feature>
<dbReference type="NCBIfam" id="NF010588">
    <property type="entry name" value="PRK13981.1"/>
    <property type="match status" value="1"/>
</dbReference>
<comment type="caution">
    <text evidence="7">Lacks conserved residue(s) required for the propagation of feature annotation.</text>
</comment>
<evidence type="ECO:0000259" key="11">
    <source>
        <dbReference type="PROSITE" id="PS50263"/>
    </source>
</evidence>
<reference evidence="12 13" key="1">
    <citation type="journal article" date="2020" name="ISME J.">
        <title>Enrichment and physiological characterization of a novel comammox Nitrospira indicates ammonium inhibition of complete nitrification.</title>
        <authorList>
            <person name="Sakoula D."/>
            <person name="Koch H."/>
            <person name="Frank J."/>
            <person name="Jetten M.S.M."/>
            <person name="van Kessel M.A.H.J."/>
            <person name="Lucker S."/>
        </authorList>
    </citation>
    <scope>NUCLEOTIDE SEQUENCE [LARGE SCALE GENOMIC DNA]</scope>
    <source>
        <strain evidence="12">Comreactor17</strain>
    </source>
</reference>
<organism evidence="12 13">
    <name type="scientific">Candidatus Nitrospira kreftii</name>
    <dbReference type="NCBI Taxonomy" id="2652173"/>
    <lineage>
        <taxon>Bacteria</taxon>
        <taxon>Pseudomonadati</taxon>
        <taxon>Nitrospirota</taxon>
        <taxon>Nitrospiria</taxon>
        <taxon>Nitrospirales</taxon>
        <taxon>Nitrospiraceae</taxon>
        <taxon>Nitrospira</taxon>
    </lineage>
</organism>
<dbReference type="GO" id="GO:0005737">
    <property type="term" value="C:cytoplasm"/>
    <property type="evidence" value="ECO:0007669"/>
    <property type="project" value="InterPro"/>
</dbReference>
<dbReference type="Gene3D" id="3.60.110.10">
    <property type="entry name" value="Carbon-nitrogen hydrolase"/>
    <property type="match status" value="1"/>
</dbReference>
<dbReference type="Pfam" id="PF00795">
    <property type="entry name" value="CN_hydrolase"/>
    <property type="match status" value="1"/>
</dbReference>
<comment type="similarity">
    <text evidence="9">Belongs to the NAD synthetase family.</text>
</comment>
<sequence>MRVLRIAMAQMNPTVGDLSGNVHRILEWIGEARKSQADLIAFPELAITGYLPEDLLFKRQFVNDNLRALKDIVRACRGLVAVVGYVARSGQAPSNVLQLSSDASGRPQRYNAAALIANCKMVGTCHKEYVPSDGDERRYFRSGQQHPLLVINGMMVGVSIGEDLWRSGESTRAQVAAGAEVMINLNASPFQIGKSRSRERFLRTWARKNGVIASVVNMIGGHDELVFDGNSLILDQSGQVIARGRAFKEELVIADVSLDAVRRRGGTSRRTSGLLKKPISTVDRLLVKLPTTKGNRAHIMSRVTGPLEEVEEIYQALVLAVKDYVRKNGFTRVVIGVSGGVDSALTTVIAADALGAPNVLGIFMPSPYTSHESEADARELAQNLGIELNVIPIALTFESYRQSLAPAFGERSTDLTEENLQARIRGNLLMAMSNKFGHLVLTTGNKSELSVGYSTLYGDMAGGFAVIKDVSKTMVYEVARFRNAQGPSPVIPTGTLDRPPTAELKPDQKDEDTLPPYRVLDPILQAYVEEDRSLDEIVAAGFDRATVARVVRMVDNSEFKRRQAPIGVKVTPRAFGKDRRMPITNGYPASKSSCS</sequence>
<dbReference type="GO" id="GO:0005524">
    <property type="term" value="F:ATP binding"/>
    <property type="evidence" value="ECO:0007669"/>
    <property type="project" value="UniProtKB-UniRule"/>
</dbReference>
<evidence type="ECO:0000256" key="10">
    <source>
        <dbReference type="SAM" id="MobiDB-lite"/>
    </source>
</evidence>
<feature type="binding site" evidence="7">
    <location>
        <position position="194"/>
    </location>
    <ligand>
        <name>L-glutamine</name>
        <dbReference type="ChEBI" id="CHEBI:58359"/>
    </ligand>
</feature>
<dbReference type="CDD" id="cd07570">
    <property type="entry name" value="GAT_Gln-NAD-synth"/>
    <property type="match status" value="1"/>
</dbReference>
<feature type="active site" description="For glutaminase activity" evidence="7">
    <location>
        <position position="127"/>
    </location>
</feature>
<dbReference type="InterPro" id="IPR003694">
    <property type="entry name" value="NAD_synthase"/>
</dbReference>
<protein>
    <recommendedName>
        <fullName evidence="7 8">Glutamine-dependent NAD(+) synthetase</fullName>
        <ecNumber evidence="7 8">6.3.5.1</ecNumber>
    </recommendedName>
    <alternativeName>
        <fullName evidence="7 8">NAD(+) synthase [glutamine-hydrolyzing]</fullName>
    </alternativeName>
</protein>
<dbReference type="KEGG" id="nkf:Nkreftii_000914"/>
<dbReference type="PANTHER" id="PTHR23090:SF9">
    <property type="entry name" value="GLUTAMINE-DEPENDENT NAD(+) SYNTHETASE"/>
    <property type="match status" value="1"/>
</dbReference>
<dbReference type="FunFam" id="3.40.50.620:FF:000106">
    <property type="entry name" value="Glutamine-dependent NAD(+) synthetase"/>
    <property type="match status" value="1"/>
</dbReference>
<evidence type="ECO:0000256" key="6">
    <source>
        <dbReference type="ARBA" id="ARBA00023027"/>
    </source>
</evidence>
<evidence type="ECO:0000256" key="4">
    <source>
        <dbReference type="ARBA" id="ARBA00022741"/>
    </source>
</evidence>
<dbReference type="InterPro" id="IPR014445">
    <property type="entry name" value="Gln-dep_NAD_synthase"/>
</dbReference>
<feature type="binding site" evidence="7">
    <location>
        <position position="443"/>
    </location>
    <ligand>
        <name>ATP</name>
        <dbReference type="ChEBI" id="CHEBI:30616"/>
    </ligand>
</feature>
<dbReference type="AlphaFoldDB" id="A0A7S8FC18"/>
<keyword evidence="4 7" id="KW-0547">Nucleotide-binding</keyword>
<dbReference type="InterPro" id="IPR014729">
    <property type="entry name" value="Rossmann-like_a/b/a_fold"/>
</dbReference>
<evidence type="ECO:0000256" key="3">
    <source>
        <dbReference type="ARBA" id="ARBA00022598"/>
    </source>
</evidence>
<dbReference type="EMBL" id="CP047423">
    <property type="protein sequence ID" value="QPD03140.1"/>
    <property type="molecule type" value="Genomic_DNA"/>
</dbReference>
<feature type="region of interest" description="Disordered" evidence="10">
    <location>
        <begin position="487"/>
        <end position="515"/>
    </location>
</feature>
<feature type="domain" description="CN hydrolase" evidence="11">
    <location>
        <begin position="4"/>
        <end position="258"/>
    </location>
</feature>
<dbReference type="CDD" id="cd00553">
    <property type="entry name" value="NAD_synthase"/>
    <property type="match status" value="1"/>
</dbReference>